<evidence type="ECO:0000256" key="3">
    <source>
        <dbReference type="ARBA" id="ARBA00022553"/>
    </source>
</evidence>
<keyword evidence="6" id="KW-0472">Membrane</keyword>
<gene>
    <name evidence="7" type="ORF">METZ01_LOCUS222049</name>
</gene>
<evidence type="ECO:0000256" key="4">
    <source>
        <dbReference type="ARBA" id="ARBA00022679"/>
    </source>
</evidence>
<keyword evidence="6" id="KW-0812">Transmembrane</keyword>
<dbReference type="GO" id="GO:0000160">
    <property type="term" value="P:phosphorelay signal transduction system"/>
    <property type="evidence" value="ECO:0007669"/>
    <property type="project" value="TreeGrafter"/>
</dbReference>
<name>A0A382G341_9ZZZZ</name>
<dbReference type="EC" id="2.7.13.3" evidence="2"/>
<feature type="non-terminal residue" evidence="7">
    <location>
        <position position="196"/>
    </location>
</feature>
<reference evidence="7" key="1">
    <citation type="submission" date="2018-05" db="EMBL/GenBank/DDBJ databases">
        <authorList>
            <person name="Lanie J.A."/>
            <person name="Ng W.-L."/>
            <person name="Kazmierczak K.M."/>
            <person name="Andrzejewski T.M."/>
            <person name="Davidsen T.M."/>
            <person name="Wayne K.J."/>
            <person name="Tettelin H."/>
            <person name="Glass J.I."/>
            <person name="Rusch D."/>
            <person name="Podicherti R."/>
            <person name="Tsui H.-C.T."/>
            <person name="Winkler M.E."/>
        </authorList>
    </citation>
    <scope>NUCLEOTIDE SEQUENCE</scope>
</reference>
<sequence>MLYVALFSASVLLLFAFIYWSTARYTAEQTDGAIIAEIRTLAERYETRGLPGLRRLISDRVERQRPTGKSIYLLSDTRQRTIVGNIDRWPQVDEVDGWLNFELETGGTRRGVHPARARQFQLVGGYRLLVGQDVNELKRVRLRIISSLGWGLLLTLALGLLGGMVMSRRMLHRLESINDTSQKIMDGDLGRRVPNR</sequence>
<dbReference type="GO" id="GO:0005886">
    <property type="term" value="C:plasma membrane"/>
    <property type="evidence" value="ECO:0007669"/>
    <property type="project" value="TreeGrafter"/>
</dbReference>
<evidence type="ECO:0000256" key="2">
    <source>
        <dbReference type="ARBA" id="ARBA00012438"/>
    </source>
</evidence>
<dbReference type="GO" id="GO:0004673">
    <property type="term" value="F:protein histidine kinase activity"/>
    <property type="evidence" value="ECO:0007669"/>
    <property type="project" value="UniProtKB-EC"/>
</dbReference>
<organism evidence="7">
    <name type="scientific">marine metagenome</name>
    <dbReference type="NCBI Taxonomy" id="408172"/>
    <lineage>
        <taxon>unclassified sequences</taxon>
        <taxon>metagenomes</taxon>
        <taxon>ecological metagenomes</taxon>
    </lineage>
</organism>
<evidence type="ECO:0000313" key="7">
    <source>
        <dbReference type="EMBL" id="SVB69195.1"/>
    </source>
</evidence>
<dbReference type="PANTHER" id="PTHR45436">
    <property type="entry name" value="SENSOR HISTIDINE KINASE YKOH"/>
    <property type="match status" value="1"/>
</dbReference>
<dbReference type="InterPro" id="IPR050428">
    <property type="entry name" value="TCS_sensor_his_kinase"/>
</dbReference>
<dbReference type="EMBL" id="UINC01053093">
    <property type="protein sequence ID" value="SVB69195.1"/>
    <property type="molecule type" value="Genomic_DNA"/>
</dbReference>
<protein>
    <recommendedName>
        <fullName evidence="2">histidine kinase</fullName>
        <ecNumber evidence="2">2.7.13.3</ecNumber>
    </recommendedName>
</protein>
<accession>A0A382G341</accession>
<evidence type="ECO:0000256" key="1">
    <source>
        <dbReference type="ARBA" id="ARBA00000085"/>
    </source>
</evidence>
<evidence type="ECO:0000256" key="6">
    <source>
        <dbReference type="SAM" id="Phobius"/>
    </source>
</evidence>
<dbReference type="PANTHER" id="PTHR45436:SF8">
    <property type="entry name" value="HISTIDINE KINASE"/>
    <property type="match status" value="1"/>
</dbReference>
<keyword evidence="6" id="KW-1133">Transmembrane helix</keyword>
<dbReference type="AlphaFoldDB" id="A0A382G341"/>
<evidence type="ECO:0000256" key="5">
    <source>
        <dbReference type="ARBA" id="ARBA00022777"/>
    </source>
</evidence>
<comment type="catalytic activity">
    <reaction evidence="1">
        <text>ATP + protein L-histidine = ADP + protein N-phospho-L-histidine.</text>
        <dbReference type="EC" id="2.7.13.3"/>
    </reaction>
</comment>
<keyword evidence="5" id="KW-0418">Kinase</keyword>
<feature type="transmembrane region" description="Helical" evidence="6">
    <location>
        <begin position="148"/>
        <end position="166"/>
    </location>
</feature>
<dbReference type="Gene3D" id="6.10.340.10">
    <property type="match status" value="1"/>
</dbReference>
<proteinExistence type="predicted"/>
<keyword evidence="3" id="KW-0597">Phosphoprotein</keyword>
<keyword evidence="4" id="KW-0808">Transferase</keyword>